<feature type="transmembrane region" description="Helical" evidence="1">
    <location>
        <begin position="28"/>
        <end position="48"/>
    </location>
</feature>
<keyword evidence="1" id="KW-0812">Transmembrane</keyword>
<name>A0ABY9JU06_9BACI</name>
<dbReference type="Proteomes" id="UP001197974">
    <property type="component" value="Chromosome"/>
</dbReference>
<reference evidence="2 3" key="1">
    <citation type="submission" date="2023-06" db="EMBL/GenBank/DDBJ databases">
        <title>Five Gram-positive bacteria isolated from mangrove sediments in Shenzhen, Guangdong, China.</title>
        <authorList>
            <person name="Yu S."/>
            <person name="Zheng W."/>
            <person name="Huang Y."/>
        </authorList>
    </citation>
    <scope>NUCLEOTIDE SEQUENCE [LARGE SCALE GENOMIC DNA]</scope>
    <source>
        <strain evidence="2 3">SaN35-3</strain>
    </source>
</reference>
<feature type="transmembrane region" description="Helical" evidence="1">
    <location>
        <begin position="54"/>
        <end position="75"/>
    </location>
</feature>
<feature type="transmembrane region" description="Helical" evidence="1">
    <location>
        <begin position="236"/>
        <end position="254"/>
    </location>
</feature>
<organism evidence="2 3">
    <name type="scientific">Bacillus carboniphilus</name>
    <dbReference type="NCBI Taxonomy" id="86663"/>
    <lineage>
        <taxon>Bacteria</taxon>
        <taxon>Bacillati</taxon>
        <taxon>Bacillota</taxon>
        <taxon>Bacilli</taxon>
        <taxon>Bacillales</taxon>
        <taxon>Bacillaceae</taxon>
        <taxon>Bacillus</taxon>
    </lineage>
</organism>
<dbReference type="PANTHER" id="PTHR38434">
    <property type="entry name" value="BLL2549 PROTEIN"/>
    <property type="match status" value="1"/>
</dbReference>
<feature type="transmembrane region" description="Helical" evidence="1">
    <location>
        <begin position="211"/>
        <end position="229"/>
    </location>
</feature>
<dbReference type="RefSeq" id="WP_306019831.1">
    <property type="nucleotide sequence ID" value="NZ_CP129013.1"/>
</dbReference>
<proteinExistence type="predicted"/>
<keyword evidence="1" id="KW-1133">Transmembrane helix</keyword>
<feature type="transmembrane region" description="Helical" evidence="1">
    <location>
        <begin position="284"/>
        <end position="302"/>
    </location>
</feature>
<feature type="transmembrane region" description="Helical" evidence="1">
    <location>
        <begin position="186"/>
        <end position="205"/>
    </location>
</feature>
<evidence type="ECO:0000313" key="2">
    <source>
        <dbReference type="EMBL" id="WLR42892.1"/>
    </source>
</evidence>
<accession>A0ABY9JU06</accession>
<keyword evidence="1" id="KW-0472">Membrane</keyword>
<evidence type="ECO:0000256" key="1">
    <source>
        <dbReference type="SAM" id="Phobius"/>
    </source>
</evidence>
<protein>
    <submittedName>
        <fullName evidence="2">DUF2339 domain-containing protein</fullName>
    </submittedName>
</protein>
<feature type="transmembrane region" description="Helical" evidence="1">
    <location>
        <begin position="131"/>
        <end position="149"/>
    </location>
</feature>
<feature type="transmembrane region" description="Helical" evidence="1">
    <location>
        <begin position="308"/>
        <end position="329"/>
    </location>
</feature>
<dbReference type="Pfam" id="PF10101">
    <property type="entry name" value="DUF2339"/>
    <property type="match status" value="1"/>
</dbReference>
<feature type="transmembrane region" description="Helical" evidence="1">
    <location>
        <begin position="82"/>
        <end position="100"/>
    </location>
</feature>
<dbReference type="InterPro" id="IPR019286">
    <property type="entry name" value="DUF2339_TM"/>
</dbReference>
<keyword evidence="3" id="KW-1185">Reference proteome</keyword>
<gene>
    <name evidence="2" type="ORF">LC087_01240</name>
</gene>
<dbReference type="EMBL" id="CP129013">
    <property type="protein sequence ID" value="WLR42892.1"/>
    <property type="molecule type" value="Genomic_DNA"/>
</dbReference>
<feature type="transmembrane region" description="Helical" evidence="1">
    <location>
        <begin position="155"/>
        <end position="174"/>
    </location>
</feature>
<dbReference type="PANTHER" id="PTHR38434:SF1">
    <property type="entry name" value="BLL2549 PROTEIN"/>
    <property type="match status" value="1"/>
</dbReference>
<feature type="transmembrane region" description="Helical" evidence="1">
    <location>
        <begin position="106"/>
        <end position="124"/>
    </location>
</feature>
<sequence>MLGSFFGFALSGVLYWLGHKQYSRAKDALGIVLLGGSIIVYVASIFAGNILYGFIPYSITVILLIFAMVAGVWMSRKYQSESLLAIIGVGAYLYPFIFAGDKGNEYIFYLYETVVFTGLILESVRKQFKITWNIANYAYVFALMFFAIFGSGENSILTVLTLVVQQVIIIALTFRKNNTVVNKEMYIPAISTGAFLLYVIGQDVFNTQTSMLYIFYGLMALSYVLLSVIKNNKHQELKNIFFVFSMFYLFLLLEDVFFEKNVKLIVFTLQSMVVYYVSQKRNSIIGTVASLIILIPVIVELFNIPGNALTFVSITTWLLVVSYFFSHLYF</sequence>
<evidence type="ECO:0000313" key="3">
    <source>
        <dbReference type="Proteomes" id="UP001197974"/>
    </source>
</evidence>